<dbReference type="RefSeq" id="WP_345124783.1">
    <property type="nucleotide sequence ID" value="NZ_BAABDI010000016.1"/>
</dbReference>
<comment type="caution">
    <text evidence="11">The sequence shown here is derived from an EMBL/GenBank/DDBJ whole genome shotgun (WGS) entry which is preliminary data.</text>
</comment>
<feature type="transmembrane region" description="Helical" evidence="9">
    <location>
        <begin position="172"/>
        <end position="189"/>
    </location>
</feature>
<comment type="subcellular location">
    <subcellularLocation>
        <location evidence="2">Membrane</location>
        <topology evidence="2">Multi-pass membrane protein</topology>
    </subcellularLocation>
</comment>
<proteinExistence type="inferred from homology"/>
<keyword evidence="8 9" id="KW-0472">Membrane</keyword>
<keyword evidence="12" id="KW-1185">Reference proteome</keyword>
<comment type="similarity">
    <text evidence="3">Belongs to the CcmC/CycZ/HelC family.</text>
</comment>
<organism evidence="11 12">
    <name type="scientific">Hymenobacter antarcticus</name>
    <dbReference type="NCBI Taxonomy" id="486270"/>
    <lineage>
        <taxon>Bacteria</taxon>
        <taxon>Pseudomonadati</taxon>
        <taxon>Bacteroidota</taxon>
        <taxon>Cytophagia</taxon>
        <taxon>Cytophagales</taxon>
        <taxon>Hymenobacteraceae</taxon>
        <taxon>Hymenobacter</taxon>
    </lineage>
</organism>
<feature type="domain" description="Cytochrome c assembly protein" evidence="10">
    <location>
        <begin position="55"/>
        <end position="183"/>
    </location>
</feature>
<name>A0ABP7Q8S5_9BACT</name>
<dbReference type="PANTHER" id="PTHR30071:SF1">
    <property type="entry name" value="CYTOCHROME B_B6 PROTEIN-RELATED"/>
    <property type="match status" value="1"/>
</dbReference>
<dbReference type="PRINTS" id="PR01386">
    <property type="entry name" value="CCMCBIOGNSIS"/>
</dbReference>
<evidence type="ECO:0000313" key="11">
    <source>
        <dbReference type="EMBL" id="GAA3978495.1"/>
    </source>
</evidence>
<feature type="transmembrane region" description="Helical" evidence="9">
    <location>
        <begin position="112"/>
        <end position="129"/>
    </location>
</feature>
<feature type="transmembrane region" description="Helical" evidence="9">
    <location>
        <begin position="141"/>
        <end position="160"/>
    </location>
</feature>
<dbReference type="PANTHER" id="PTHR30071">
    <property type="entry name" value="HEME EXPORTER PROTEIN C"/>
    <property type="match status" value="1"/>
</dbReference>
<comment type="function">
    <text evidence="1">Required for the export of heme to the periplasm for the biogenesis of c-type cytochromes.</text>
</comment>
<feature type="transmembrane region" description="Helical" evidence="9">
    <location>
        <begin position="69"/>
        <end position="91"/>
    </location>
</feature>
<evidence type="ECO:0000256" key="7">
    <source>
        <dbReference type="ARBA" id="ARBA00022989"/>
    </source>
</evidence>
<evidence type="ECO:0000256" key="5">
    <source>
        <dbReference type="ARBA" id="ARBA00022692"/>
    </source>
</evidence>
<dbReference type="InterPro" id="IPR002541">
    <property type="entry name" value="Cyt_c_assembly"/>
</dbReference>
<evidence type="ECO:0000256" key="8">
    <source>
        <dbReference type="ARBA" id="ARBA00023136"/>
    </source>
</evidence>
<keyword evidence="7 9" id="KW-1133">Transmembrane helix</keyword>
<evidence type="ECO:0000256" key="4">
    <source>
        <dbReference type="ARBA" id="ARBA00016463"/>
    </source>
</evidence>
<evidence type="ECO:0000259" key="10">
    <source>
        <dbReference type="Pfam" id="PF01578"/>
    </source>
</evidence>
<evidence type="ECO:0000256" key="2">
    <source>
        <dbReference type="ARBA" id="ARBA00004141"/>
    </source>
</evidence>
<feature type="transmembrane region" description="Helical" evidence="9">
    <location>
        <begin position="6"/>
        <end position="23"/>
    </location>
</feature>
<evidence type="ECO:0000256" key="1">
    <source>
        <dbReference type="ARBA" id="ARBA00002442"/>
    </source>
</evidence>
<feature type="transmembrane region" description="Helical" evidence="9">
    <location>
        <begin position="219"/>
        <end position="243"/>
    </location>
</feature>
<accession>A0ABP7Q8S5</accession>
<keyword evidence="6" id="KW-0201">Cytochrome c-type biogenesis</keyword>
<evidence type="ECO:0000256" key="6">
    <source>
        <dbReference type="ARBA" id="ARBA00022748"/>
    </source>
</evidence>
<reference evidence="12" key="1">
    <citation type="journal article" date="2019" name="Int. J. Syst. Evol. Microbiol.">
        <title>The Global Catalogue of Microorganisms (GCM) 10K type strain sequencing project: providing services to taxonomists for standard genome sequencing and annotation.</title>
        <authorList>
            <consortium name="The Broad Institute Genomics Platform"/>
            <consortium name="The Broad Institute Genome Sequencing Center for Infectious Disease"/>
            <person name="Wu L."/>
            <person name="Ma J."/>
        </authorList>
    </citation>
    <scope>NUCLEOTIDE SEQUENCE [LARGE SCALE GENOMIC DNA]</scope>
    <source>
        <strain evidence="12">JCM 17217</strain>
    </source>
</reference>
<dbReference type="InterPro" id="IPR045062">
    <property type="entry name" value="Cyt_c_biogenesis_CcsA/CcmC"/>
</dbReference>
<dbReference type="EMBL" id="BAABDI010000016">
    <property type="protein sequence ID" value="GAA3978495.1"/>
    <property type="molecule type" value="Genomic_DNA"/>
</dbReference>
<dbReference type="Pfam" id="PF01578">
    <property type="entry name" value="Cytochrom_C_asm"/>
    <property type="match status" value="1"/>
</dbReference>
<evidence type="ECO:0000256" key="9">
    <source>
        <dbReference type="SAM" id="Phobius"/>
    </source>
</evidence>
<dbReference type="Proteomes" id="UP001501556">
    <property type="component" value="Unassembled WGS sequence"/>
</dbReference>
<sequence>MSTAAIIGSVSGLALTVAGVWGGQRLIEQRSAGQIWKGITVLLLIGASAVGLLIPVPPLPIVNESIRNLFFHVPMWFSMIMVLLVSVWYSIRYLREPSARLDVLAHESAKTGIVLGLLGLATGSLWARFTWGAWWTPDPRLNGAAVAMLIYGAYLVLRGSFRDEQQRARVSAIYNIFAFAAVIPLLFVLPRLSGPSLHPGQTGNPGFSQYDLDNTMRQVFYPAVIGWILFAFWVTQVSSRFVLLKLKHDEN</sequence>
<protein>
    <recommendedName>
        <fullName evidence="4">Heme exporter protein C</fullName>
    </recommendedName>
</protein>
<feature type="transmembrane region" description="Helical" evidence="9">
    <location>
        <begin position="35"/>
        <end position="57"/>
    </location>
</feature>
<dbReference type="InterPro" id="IPR003557">
    <property type="entry name" value="Cyt_c_biogenesis_CcmC"/>
</dbReference>
<keyword evidence="5 9" id="KW-0812">Transmembrane</keyword>
<evidence type="ECO:0000256" key="3">
    <source>
        <dbReference type="ARBA" id="ARBA00005840"/>
    </source>
</evidence>
<evidence type="ECO:0000313" key="12">
    <source>
        <dbReference type="Proteomes" id="UP001501556"/>
    </source>
</evidence>
<gene>
    <name evidence="11" type="primary">ccsA_2</name>
    <name evidence="11" type="ORF">GCM10022407_24600</name>
</gene>